<dbReference type="OrthoDB" id="2129362at2759"/>
<feature type="compositionally biased region" description="Polar residues" evidence="1">
    <location>
        <begin position="68"/>
        <end position="77"/>
    </location>
</feature>
<dbReference type="CDD" id="cd04301">
    <property type="entry name" value="NAT_SF"/>
    <property type="match status" value="1"/>
</dbReference>
<feature type="compositionally biased region" description="Polar residues" evidence="1">
    <location>
        <begin position="45"/>
        <end position="55"/>
    </location>
</feature>
<name>A0A8T9BHQ1_9HELO</name>
<sequence>MQTPADGYDAFAAWKNQDSNKKVTTMHSQPGKADDTPSKVKAMTDSPNTSQSGASTRHLPPHMRMKVNNASSPTTSPDAAHLRPPPSTGMRVNGDSTPNKSPAATRILPHMQVKAKNESPSTIATGGPGARLLPHMMVKAKDERAPVQPPAGSQVLPHLKVKAKNDGPPEHTTSTDAKALLDEKPRAHDASRQSSAGWVTKHDVKTPVKNLSRPTTSSDGWGAHNSFDAKVMHEMILQDVKDLNHIPDNDAFPLTEEAIIKATGSTPRKPQVKTLAITDVVSETGLSDDHVSEDRPREGVRATQGRSAAEELLDWDGKTWIPPPVDWEDDRPGCNTLFLPAFLAEWIGNCRKFPNRILDTAAEEFKKSVPVKAGHFAEVIEQPDSKPDIAYSYDEEKRLSQTSASESKKFMEKQQKFKVFKKANRDSQEARHREIAQMALNPEPNPFSPTTEVYLRPATVLDAPGIAEVYNFYVEKSYIPEDQTRISIDDAKAMIIAARNEQLPFLVAIKGKKPAFHDKQGRAGATKKAIMPQFEVVIGFANAETFNYSFTGARNGRSRTTTNLQLYVHADYRRKGIGRNLLDRIVHILNPGYAYESACPWSNPGNCKAHEAGGAGSWHQMIFQLPVLPANDPNLAIVKRFLYQKFFFEEAARLNSIARSSTLQGPAKYLDLVYFKALASPGDDFDPYA</sequence>
<organism evidence="3 4">
    <name type="scientific">Lachnellula arida</name>
    <dbReference type="NCBI Taxonomy" id="1316785"/>
    <lineage>
        <taxon>Eukaryota</taxon>
        <taxon>Fungi</taxon>
        <taxon>Dikarya</taxon>
        <taxon>Ascomycota</taxon>
        <taxon>Pezizomycotina</taxon>
        <taxon>Leotiomycetes</taxon>
        <taxon>Helotiales</taxon>
        <taxon>Lachnaceae</taxon>
        <taxon>Lachnellula</taxon>
    </lineage>
</organism>
<dbReference type="GO" id="GO:0016747">
    <property type="term" value="F:acyltransferase activity, transferring groups other than amino-acyl groups"/>
    <property type="evidence" value="ECO:0007669"/>
    <property type="project" value="InterPro"/>
</dbReference>
<dbReference type="InterPro" id="IPR000182">
    <property type="entry name" value="GNAT_dom"/>
</dbReference>
<keyword evidence="4" id="KW-1185">Reference proteome</keyword>
<evidence type="ECO:0000256" key="1">
    <source>
        <dbReference type="SAM" id="MobiDB-lite"/>
    </source>
</evidence>
<feature type="region of interest" description="Disordered" evidence="1">
    <location>
        <begin position="1"/>
        <end position="104"/>
    </location>
</feature>
<dbReference type="Gene3D" id="3.40.630.30">
    <property type="match status" value="1"/>
</dbReference>
<protein>
    <recommendedName>
        <fullName evidence="2">N-acetyltransferase domain-containing protein</fullName>
    </recommendedName>
</protein>
<dbReference type="SUPFAM" id="SSF55729">
    <property type="entry name" value="Acyl-CoA N-acyltransferases (Nat)"/>
    <property type="match status" value="1"/>
</dbReference>
<evidence type="ECO:0000313" key="3">
    <source>
        <dbReference type="EMBL" id="TVY19377.1"/>
    </source>
</evidence>
<evidence type="ECO:0000259" key="2">
    <source>
        <dbReference type="Pfam" id="PF00583"/>
    </source>
</evidence>
<accession>A0A8T9BHQ1</accession>
<gene>
    <name evidence="3" type="ORF">LARI1_G002306</name>
</gene>
<reference evidence="3 4" key="1">
    <citation type="submission" date="2018-05" db="EMBL/GenBank/DDBJ databases">
        <title>Whole genome sequencing for identification of molecular markers to develop diagnostic detection tools for the regulated plant pathogen Lachnellula willkommii.</title>
        <authorList>
            <person name="Giroux E."/>
            <person name="Bilodeau G."/>
        </authorList>
    </citation>
    <scope>NUCLEOTIDE SEQUENCE [LARGE SCALE GENOMIC DNA]</scope>
    <source>
        <strain evidence="3 4">CBS 203.66</strain>
    </source>
</reference>
<proteinExistence type="predicted"/>
<evidence type="ECO:0000313" key="4">
    <source>
        <dbReference type="Proteomes" id="UP000469559"/>
    </source>
</evidence>
<dbReference type="Pfam" id="PF00583">
    <property type="entry name" value="Acetyltransf_1"/>
    <property type="match status" value="1"/>
</dbReference>
<feature type="domain" description="N-acetyltransferase" evidence="2">
    <location>
        <begin position="536"/>
        <end position="589"/>
    </location>
</feature>
<dbReference type="EMBL" id="QGMF01000110">
    <property type="protein sequence ID" value="TVY19377.1"/>
    <property type="molecule type" value="Genomic_DNA"/>
</dbReference>
<dbReference type="InterPro" id="IPR016181">
    <property type="entry name" value="Acyl_CoA_acyltransferase"/>
</dbReference>
<dbReference type="Proteomes" id="UP000469559">
    <property type="component" value="Unassembled WGS sequence"/>
</dbReference>
<comment type="caution">
    <text evidence="3">The sequence shown here is derived from an EMBL/GenBank/DDBJ whole genome shotgun (WGS) entry which is preliminary data.</text>
</comment>
<dbReference type="AlphaFoldDB" id="A0A8T9BHQ1"/>